<accession>A0ACB0F6J8</accession>
<evidence type="ECO:0000313" key="2">
    <source>
        <dbReference type="Proteomes" id="UP001162501"/>
    </source>
</evidence>
<dbReference type="Proteomes" id="UP001162501">
    <property type="component" value="Chromosome 33"/>
</dbReference>
<organism evidence="1 2">
    <name type="scientific">Rangifer tarandus platyrhynchus</name>
    <name type="common">Svalbard reindeer</name>
    <dbReference type="NCBI Taxonomy" id="3082113"/>
    <lineage>
        <taxon>Eukaryota</taxon>
        <taxon>Metazoa</taxon>
        <taxon>Chordata</taxon>
        <taxon>Craniata</taxon>
        <taxon>Vertebrata</taxon>
        <taxon>Euteleostomi</taxon>
        <taxon>Mammalia</taxon>
        <taxon>Eutheria</taxon>
        <taxon>Laurasiatheria</taxon>
        <taxon>Artiodactyla</taxon>
        <taxon>Ruminantia</taxon>
        <taxon>Pecora</taxon>
        <taxon>Cervidae</taxon>
        <taxon>Odocoileinae</taxon>
        <taxon>Rangifer</taxon>
    </lineage>
</organism>
<sequence>MHGDKYTASWNCDERAEKQTESRLSHSTASNKLYFSKGSGTSGNSWPSGLGSSSRIIQDAPASARAAVQAGGQRDGGMPAASDVPGHRAAPPLQEAAGGTRASGAPGPAPEPRAPAPAPRSRPARWGKPKTPRRPPPAPFRIDARQPKRAGASPDGGS</sequence>
<evidence type="ECO:0000313" key="1">
    <source>
        <dbReference type="EMBL" id="CAI9708707.1"/>
    </source>
</evidence>
<reference evidence="1" key="1">
    <citation type="submission" date="2023-05" db="EMBL/GenBank/DDBJ databases">
        <authorList>
            <consortium name="ELIXIR-Norway"/>
        </authorList>
    </citation>
    <scope>NUCLEOTIDE SEQUENCE</scope>
</reference>
<protein>
    <submittedName>
        <fullName evidence="1">Uncharacterized protein</fullName>
    </submittedName>
</protein>
<dbReference type="EMBL" id="OX596117">
    <property type="protein sequence ID" value="CAI9708707.1"/>
    <property type="molecule type" value="Genomic_DNA"/>
</dbReference>
<proteinExistence type="predicted"/>
<gene>
    <name evidence="1" type="ORF">MRATA1EN3_LOCUS19920</name>
</gene>
<name>A0ACB0F6J8_RANTA</name>